<comment type="cofactor">
    <cofactor evidence="8">
        <name>a divalent metal cation</name>
        <dbReference type="ChEBI" id="CHEBI:60240"/>
    </cofactor>
    <text evidence="8">Binds 1 divalent metal cation per subunit.</text>
</comment>
<feature type="site" description="Transition state stabilizer" evidence="8">
    <location>
        <position position="143"/>
    </location>
</feature>
<dbReference type="GO" id="GO:0019288">
    <property type="term" value="P:isopentenyl diphosphate biosynthetic process, methylerythritol 4-phosphate pathway"/>
    <property type="evidence" value="ECO:0007669"/>
    <property type="project" value="UniProtKB-UniRule"/>
</dbReference>
<dbReference type="GO" id="GO:0008685">
    <property type="term" value="F:2-C-methyl-D-erythritol 2,4-cyclodiphosphate synthase activity"/>
    <property type="evidence" value="ECO:0007669"/>
    <property type="project" value="UniProtKB-UniRule"/>
</dbReference>
<feature type="binding site" evidence="8">
    <location>
        <begin position="71"/>
        <end position="75"/>
    </location>
    <ligand>
        <name>4-CDP-2-C-methyl-D-erythritol 2-phosphate</name>
        <dbReference type="ChEBI" id="CHEBI:57919"/>
    </ligand>
</feature>
<comment type="subunit">
    <text evidence="8">Homotrimer.</text>
</comment>
<dbReference type="PANTHER" id="PTHR43181">
    <property type="entry name" value="2-C-METHYL-D-ERYTHRITOL 2,4-CYCLODIPHOSPHATE SYNTHASE, CHLOROPLASTIC"/>
    <property type="match status" value="1"/>
</dbReference>
<dbReference type="HAMAP" id="MF_00107">
    <property type="entry name" value="IspF"/>
    <property type="match status" value="1"/>
</dbReference>
<gene>
    <name evidence="8" type="primary">ispF</name>
    <name evidence="11" type="ORF">SAMN05443507_12361</name>
</gene>
<dbReference type="AlphaFoldDB" id="A0A1M6VLM5"/>
<evidence type="ECO:0000256" key="2">
    <source>
        <dbReference type="ARBA" id="ARBA00004709"/>
    </source>
</evidence>
<dbReference type="EMBL" id="FRAF01000023">
    <property type="protein sequence ID" value="SHK82359.1"/>
    <property type="molecule type" value="Genomic_DNA"/>
</dbReference>
<comment type="function">
    <text evidence="8">Involved in the biosynthesis of isopentenyl diphosphate (IPP) and dimethylallyl diphosphate (DMAPP), two major building blocks of isoprenoid compounds. Catalyzes the conversion of 4-diphosphocytidyl-2-C-methyl-D-erythritol 2-phosphate (CDP-ME2P) to 2-C-methyl-D-erythritol 2,4-cyclodiphosphate (ME-CPP) with a corresponding release of cytidine 5-monophosphate (CMP).</text>
</comment>
<dbReference type="InterPro" id="IPR003526">
    <property type="entry name" value="MECDP_synthase"/>
</dbReference>
<dbReference type="FunFam" id="3.30.1330.50:FF:000001">
    <property type="entry name" value="2-C-methyl-D-erythritol 2,4-cyclodiphosphate synthase"/>
    <property type="match status" value="1"/>
</dbReference>
<organism evidence="11 12">
    <name type="scientific">Alicyclobacillus tolerans</name>
    <dbReference type="NCBI Taxonomy" id="90970"/>
    <lineage>
        <taxon>Bacteria</taxon>
        <taxon>Bacillati</taxon>
        <taxon>Bacillota</taxon>
        <taxon>Bacilli</taxon>
        <taxon>Bacillales</taxon>
        <taxon>Alicyclobacillaceae</taxon>
        <taxon>Alicyclobacillus</taxon>
    </lineage>
</organism>
<evidence type="ECO:0000259" key="10">
    <source>
        <dbReference type="Pfam" id="PF02542"/>
    </source>
</evidence>
<comment type="similarity">
    <text evidence="3 8 9">Belongs to the IspF family.</text>
</comment>
<feature type="site" description="Transition state stabilizer" evidence="8">
    <location>
        <position position="44"/>
    </location>
</feature>
<dbReference type="InterPro" id="IPR020555">
    <property type="entry name" value="MECDP_synthase_CS"/>
</dbReference>
<evidence type="ECO:0000313" key="11">
    <source>
        <dbReference type="EMBL" id="SHK82359.1"/>
    </source>
</evidence>
<dbReference type="Gene3D" id="3.30.1330.50">
    <property type="entry name" value="2-C-methyl-D-erythritol 2,4-cyclodiphosphate synthase"/>
    <property type="match status" value="1"/>
</dbReference>
<dbReference type="NCBIfam" id="TIGR00151">
    <property type="entry name" value="ispF"/>
    <property type="match status" value="1"/>
</dbReference>
<evidence type="ECO:0000256" key="8">
    <source>
        <dbReference type="HAMAP-Rule" id="MF_00107"/>
    </source>
</evidence>
<accession>A0A1M6VLM5</accession>
<feature type="domain" description="2-C-methyl-D-erythritol 2,4-cyclodiphosphate synthase" evidence="10">
    <location>
        <begin position="11"/>
        <end position="164"/>
    </location>
</feature>
<feature type="binding site" evidence="8">
    <location>
        <begin position="66"/>
        <end position="68"/>
    </location>
    <ligand>
        <name>4-CDP-2-C-methyl-D-erythritol 2-phosphate</name>
        <dbReference type="ChEBI" id="CHEBI:57919"/>
    </ligand>
</feature>
<evidence type="ECO:0000256" key="7">
    <source>
        <dbReference type="ARBA" id="ARBA00023239"/>
    </source>
</evidence>
<keyword evidence="6 8" id="KW-0414">Isoprene biosynthesis</keyword>
<evidence type="ECO:0000256" key="6">
    <source>
        <dbReference type="ARBA" id="ARBA00023229"/>
    </source>
</evidence>
<evidence type="ECO:0000256" key="5">
    <source>
        <dbReference type="ARBA" id="ARBA00022723"/>
    </source>
</evidence>
<feature type="binding site" evidence="8">
    <location>
        <begin position="142"/>
        <end position="145"/>
    </location>
    <ligand>
        <name>4-CDP-2-C-methyl-D-erythritol 2-phosphate</name>
        <dbReference type="ChEBI" id="CHEBI:57919"/>
    </ligand>
</feature>
<name>A0A1M6VLM5_9BACL</name>
<dbReference type="Proteomes" id="UP000184016">
    <property type="component" value="Unassembled WGS sequence"/>
</dbReference>
<sequence length="169" mass="18270">MACYGKGAERMRIGYGFDVHSFAEERPLLLGGVRIAEHGGLLGHSDADVLLHAIMDALLGALALGDIGKHFPNTDPQYRDADSLLLLRHVYAMIRNEGYKLGNLDTMVLAEQPKIAPHISAMQRQIAHALESHEGQISIKATTMEKMGFVGRGEGIAAQAVVLLLADTD</sequence>
<comment type="catalytic activity">
    <reaction evidence="1 8 9">
        <text>4-CDP-2-C-methyl-D-erythritol 2-phosphate = 2-C-methyl-D-erythritol 2,4-cyclic diphosphate + CMP</text>
        <dbReference type="Rhea" id="RHEA:23864"/>
        <dbReference type="ChEBI" id="CHEBI:57919"/>
        <dbReference type="ChEBI" id="CHEBI:58483"/>
        <dbReference type="ChEBI" id="CHEBI:60377"/>
        <dbReference type="EC" id="4.6.1.12"/>
    </reaction>
</comment>
<dbReference type="GO" id="GO:0016114">
    <property type="term" value="P:terpenoid biosynthetic process"/>
    <property type="evidence" value="ECO:0007669"/>
    <property type="project" value="InterPro"/>
</dbReference>
<evidence type="ECO:0000256" key="1">
    <source>
        <dbReference type="ARBA" id="ARBA00000200"/>
    </source>
</evidence>
<dbReference type="SUPFAM" id="SSF69765">
    <property type="entry name" value="IpsF-like"/>
    <property type="match status" value="1"/>
</dbReference>
<dbReference type="EC" id="4.6.1.12" evidence="4 8"/>
<dbReference type="CDD" id="cd00554">
    <property type="entry name" value="MECDP_synthase"/>
    <property type="match status" value="1"/>
</dbReference>
<comment type="pathway">
    <text evidence="2 8">Isoprenoid biosynthesis; isopentenyl diphosphate biosynthesis via DXP pathway; isopentenyl diphosphate from 1-deoxy-D-xylulose 5-phosphate: step 4/6.</text>
</comment>
<keyword evidence="7 8" id="KW-0456">Lyase</keyword>
<evidence type="ECO:0000313" key="12">
    <source>
        <dbReference type="Proteomes" id="UP000184016"/>
    </source>
</evidence>
<dbReference type="Pfam" id="PF02542">
    <property type="entry name" value="YgbB"/>
    <property type="match status" value="1"/>
</dbReference>
<evidence type="ECO:0000256" key="9">
    <source>
        <dbReference type="RuleBase" id="RU004395"/>
    </source>
</evidence>
<evidence type="ECO:0000256" key="3">
    <source>
        <dbReference type="ARBA" id="ARBA00008480"/>
    </source>
</evidence>
<keyword evidence="12" id="KW-1185">Reference proteome</keyword>
<feature type="binding site" evidence="8">
    <location>
        <position position="152"/>
    </location>
    <ligand>
        <name>4-CDP-2-C-methyl-D-erythritol 2-phosphate</name>
        <dbReference type="ChEBI" id="CHEBI:57919"/>
    </ligand>
</feature>
<dbReference type="InterPro" id="IPR036571">
    <property type="entry name" value="MECDP_synthase_sf"/>
</dbReference>
<reference evidence="12" key="1">
    <citation type="submission" date="2016-11" db="EMBL/GenBank/DDBJ databases">
        <authorList>
            <person name="Varghese N."/>
            <person name="Submissions S."/>
        </authorList>
    </citation>
    <scope>NUCLEOTIDE SEQUENCE [LARGE SCALE GENOMIC DNA]</scope>
    <source>
        <strain evidence="12">USBA-503</strain>
    </source>
</reference>
<dbReference type="UniPathway" id="UPA00056">
    <property type="reaction ID" value="UER00095"/>
</dbReference>
<feature type="binding site" evidence="8">
    <location>
        <position position="18"/>
    </location>
    <ligand>
        <name>a divalent metal cation</name>
        <dbReference type="ChEBI" id="CHEBI:60240"/>
    </ligand>
</feature>
<feature type="binding site" evidence="8">
    <location>
        <position position="149"/>
    </location>
    <ligand>
        <name>4-CDP-2-C-methyl-D-erythritol 2-phosphate</name>
        <dbReference type="ChEBI" id="CHEBI:57919"/>
    </ligand>
</feature>
<feature type="binding site" evidence="8">
    <location>
        <position position="52"/>
    </location>
    <ligand>
        <name>a divalent metal cation</name>
        <dbReference type="ChEBI" id="CHEBI:60240"/>
    </ligand>
</feature>
<dbReference type="STRING" id="1830138.SAMN05443507_12361"/>
<comment type="caution">
    <text evidence="8">Lacks conserved residue(s) required for the propagation of feature annotation.</text>
</comment>
<dbReference type="PANTHER" id="PTHR43181:SF1">
    <property type="entry name" value="2-C-METHYL-D-ERYTHRITOL 2,4-CYCLODIPHOSPHATE SYNTHASE, CHLOROPLASTIC"/>
    <property type="match status" value="1"/>
</dbReference>
<proteinExistence type="inferred from homology"/>
<feature type="binding site" evidence="8">
    <location>
        <begin position="44"/>
        <end position="45"/>
    </location>
    <ligand>
        <name>4-CDP-2-C-methyl-D-erythritol 2-phosphate</name>
        <dbReference type="ChEBI" id="CHEBI:57919"/>
    </ligand>
</feature>
<protein>
    <recommendedName>
        <fullName evidence="4 8">2-C-methyl-D-erythritol 2,4-cyclodiphosphate synthase</fullName>
        <shortName evidence="8">MECDP-synthase</shortName>
        <shortName evidence="8">MECPP-synthase</shortName>
        <shortName evidence="8">MECPS</shortName>
        <ecNumber evidence="4 8">4.6.1.12</ecNumber>
    </recommendedName>
</protein>
<keyword evidence="5 8" id="KW-0479">Metal-binding</keyword>
<feature type="binding site" evidence="8">
    <location>
        <begin position="18"/>
        <end position="20"/>
    </location>
    <ligand>
        <name>4-CDP-2-C-methyl-D-erythritol 2-phosphate</name>
        <dbReference type="ChEBI" id="CHEBI:57919"/>
    </ligand>
</feature>
<evidence type="ECO:0000256" key="4">
    <source>
        <dbReference type="ARBA" id="ARBA00012579"/>
    </source>
</evidence>
<feature type="binding site" evidence="8">
    <location>
        <position position="20"/>
    </location>
    <ligand>
        <name>a divalent metal cation</name>
        <dbReference type="ChEBI" id="CHEBI:60240"/>
    </ligand>
</feature>
<dbReference type="GO" id="GO:0046872">
    <property type="term" value="F:metal ion binding"/>
    <property type="evidence" value="ECO:0007669"/>
    <property type="project" value="UniProtKB-KW"/>
</dbReference>
<dbReference type="PROSITE" id="PS01350">
    <property type="entry name" value="ISPF"/>
    <property type="match status" value="1"/>
</dbReference>